<dbReference type="Gramene" id="OB06G19750.1">
    <property type="protein sequence ID" value="OB06G19750.1"/>
    <property type="gene ID" value="OB06G19750"/>
</dbReference>
<feature type="region of interest" description="Disordered" evidence="1">
    <location>
        <begin position="116"/>
        <end position="141"/>
    </location>
</feature>
<keyword evidence="2" id="KW-0472">Membrane</keyword>
<dbReference type="EnsemblPlants" id="OB06G19750.1">
    <property type="protein sequence ID" value="OB06G19750.1"/>
    <property type="gene ID" value="OB06G19750"/>
</dbReference>
<feature type="compositionally biased region" description="Basic residues" evidence="1">
    <location>
        <begin position="51"/>
        <end position="64"/>
    </location>
</feature>
<dbReference type="AlphaFoldDB" id="J3MD81"/>
<evidence type="ECO:0000313" key="3">
    <source>
        <dbReference type="EnsemblPlants" id="OB06G19750.1"/>
    </source>
</evidence>
<evidence type="ECO:0000256" key="1">
    <source>
        <dbReference type="SAM" id="MobiDB-lite"/>
    </source>
</evidence>
<feature type="compositionally biased region" description="Basic and acidic residues" evidence="1">
    <location>
        <begin position="1"/>
        <end position="12"/>
    </location>
</feature>
<organism evidence="3">
    <name type="scientific">Oryza brachyantha</name>
    <name type="common">malo sina</name>
    <dbReference type="NCBI Taxonomy" id="4533"/>
    <lineage>
        <taxon>Eukaryota</taxon>
        <taxon>Viridiplantae</taxon>
        <taxon>Streptophyta</taxon>
        <taxon>Embryophyta</taxon>
        <taxon>Tracheophyta</taxon>
        <taxon>Spermatophyta</taxon>
        <taxon>Magnoliopsida</taxon>
        <taxon>Liliopsida</taxon>
        <taxon>Poales</taxon>
        <taxon>Poaceae</taxon>
        <taxon>BOP clade</taxon>
        <taxon>Oryzoideae</taxon>
        <taxon>Oryzeae</taxon>
        <taxon>Oryzinae</taxon>
        <taxon>Oryza</taxon>
    </lineage>
</organism>
<name>J3MD81_ORYBR</name>
<feature type="region of interest" description="Disordered" evidence="1">
    <location>
        <begin position="1"/>
        <end position="68"/>
    </location>
</feature>
<evidence type="ECO:0000256" key="2">
    <source>
        <dbReference type="SAM" id="Phobius"/>
    </source>
</evidence>
<keyword evidence="2" id="KW-0812">Transmembrane</keyword>
<protein>
    <submittedName>
        <fullName evidence="3">Uncharacterized protein</fullName>
    </submittedName>
</protein>
<feature type="compositionally biased region" description="Gly residues" evidence="1">
    <location>
        <begin position="28"/>
        <end position="37"/>
    </location>
</feature>
<reference evidence="3" key="1">
    <citation type="journal article" date="2013" name="Nat. Commun.">
        <title>Whole-genome sequencing of Oryza brachyantha reveals mechanisms underlying Oryza genome evolution.</title>
        <authorList>
            <person name="Chen J."/>
            <person name="Huang Q."/>
            <person name="Gao D."/>
            <person name="Wang J."/>
            <person name="Lang Y."/>
            <person name="Liu T."/>
            <person name="Li B."/>
            <person name="Bai Z."/>
            <person name="Luis Goicoechea J."/>
            <person name="Liang C."/>
            <person name="Chen C."/>
            <person name="Zhang W."/>
            <person name="Sun S."/>
            <person name="Liao Y."/>
            <person name="Zhang X."/>
            <person name="Yang L."/>
            <person name="Song C."/>
            <person name="Wang M."/>
            <person name="Shi J."/>
            <person name="Liu G."/>
            <person name="Liu J."/>
            <person name="Zhou H."/>
            <person name="Zhou W."/>
            <person name="Yu Q."/>
            <person name="An N."/>
            <person name="Chen Y."/>
            <person name="Cai Q."/>
            <person name="Wang B."/>
            <person name="Liu B."/>
            <person name="Min J."/>
            <person name="Huang Y."/>
            <person name="Wu H."/>
            <person name="Li Z."/>
            <person name="Zhang Y."/>
            <person name="Yin Y."/>
            <person name="Song W."/>
            <person name="Jiang J."/>
            <person name="Jackson S.A."/>
            <person name="Wing R.A."/>
            <person name="Wang J."/>
            <person name="Chen M."/>
        </authorList>
    </citation>
    <scope>NUCLEOTIDE SEQUENCE [LARGE SCALE GENOMIC DNA]</scope>
    <source>
        <strain evidence="3">cv. IRGC 101232</strain>
    </source>
</reference>
<dbReference type="Proteomes" id="UP000006038">
    <property type="component" value="Chromosome 6"/>
</dbReference>
<evidence type="ECO:0000313" key="4">
    <source>
        <dbReference type="Proteomes" id="UP000006038"/>
    </source>
</evidence>
<sequence length="141" mass="14850">MHAGEEDARGEEAGGAGGQGAPARLRPGGAGGDGAGGAALHPVPPRPPPPHVRRRPHARGRRPCRPLGGLSLALAARPQVLLVFLLAPPAAAAAAGLRRLLLRPLLLRPHRRLLPARPGRRALRSQMTPRPPCHTGPRRRR</sequence>
<reference evidence="3" key="2">
    <citation type="submission" date="2013-04" db="UniProtKB">
        <authorList>
            <consortium name="EnsemblPlants"/>
        </authorList>
    </citation>
    <scope>IDENTIFICATION</scope>
</reference>
<keyword evidence="4" id="KW-1185">Reference proteome</keyword>
<proteinExistence type="predicted"/>
<keyword evidence="2" id="KW-1133">Transmembrane helix</keyword>
<accession>J3MD81</accession>
<feature type="transmembrane region" description="Helical" evidence="2">
    <location>
        <begin position="80"/>
        <end position="102"/>
    </location>
</feature>
<dbReference type="HOGENOM" id="CLU_1828294_0_0_1"/>